<reference evidence="1" key="1">
    <citation type="submission" date="2020-03" db="EMBL/GenBank/DDBJ databases">
        <title>The deep terrestrial virosphere.</title>
        <authorList>
            <person name="Holmfeldt K."/>
            <person name="Nilsson E."/>
            <person name="Simone D."/>
            <person name="Lopez-Fernandez M."/>
            <person name="Wu X."/>
            <person name="de Brujin I."/>
            <person name="Lundin D."/>
            <person name="Andersson A."/>
            <person name="Bertilsson S."/>
            <person name="Dopson M."/>
        </authorList>
    </citation>
    <scope>NUCLEOTIDE SEQUENCE</scope>
    <source>
        <strain evidence="1">TM448A01077</strain>
        <strain evidence="2">TM448B00749</strain>
    </source>
</reference>
<organism evidence="1">
    <name type="scientific">viral metagenome</name>
    <dbReference type="NCBI Taxonomy" id="1070528"/>
    <lineage>
        <taxon>unclassified sequences</taxon>
        <taxon>metagenomes</taxon>
        <taxon>organismal metagenomes</taxon>
    </lineage>
</organism>
<name>A0A6H1ZNA8_9ZZZZ</name>
<evidence type="ECO:0008006" key="3">
    <source>
        <dbReference type="Google" id="ProtNLM"/>
    </source>
</evidence>
<sequence length="203" mass="21990">MPLLPLHIPGNISEGEIVQATDLENVFGQIEDFHTGNKFDYENIKDRGLSGDRFQAGCVTEAKIDANTIPTAKIDNGAITSDLIDSGAINDYHINWGITDGQLIHVKGSGYPFEATRMYIGVTIFDGNYSQTASTAYAVWTANAFEGADSGTVIARSINFSILWLSGTKVPISIFHSGNEVKLMRDGNTGDISFFVMAETLSD</sequence>
<proteinExistence type="predicted"/>
<accession>A0A6H1ZNA8</accession>
<dbReference type="AlphaFoldDB" id="A0A6H1ZNA8"/>
<dbReference type="EMBL" id="MT144097">
    <property type="protein sequence ID" value="QJA48690.1"/>
    <property type="molecule type" value="Genomic_DNA"/>
</dbReference>
<evidence type="ECO:0000313" key="1">
    <source>
        <dbReference type="EMBL" id="QJA48690.1"/>
    </source>
</evidence>
<evidence type="ECO:0000313" key="2">
    <source>
        <dbReference type="EMBL" id="QJH96519.1"/>
    </source>
</evidence>
<protein>
    <recommendedName>
        <fullName evidence="3">Tail protein</fullName>
    </recommendedName>
</protein>
<dbReference type="EMBL" id="MT144654">
    <property type="protein sequence ID" value="QJH96519.1"/>
    <property type="molecule type" value="Genomic_DNA"/>
</dbReference>
<gene>
    <name evidence="1" type="ORF">TM448A01077_0005</name>
    <name evidence="2" type="ORF">TM448B00749_0011</name>
</gene>